<protein>
    <recommendedName>
        <fullName evidence="3">HTH CENPB-type domain-containing protein</fullName>
    </recommendedName>
</protein>
<dbReference type="SUPFAM" id="SSF46689">
    <property type="entry name" value="Homeodomain-like"/>
    <property type="match status" value="2"/>
</dbReference>
<dbReference type="Pfam" id="PF03221">
    <property type="entry name" value="HTH_Tnp_Tc5"/>
    <property type="match status" value="1"/>
</dbReference>
<proteinExistence type="predicted"/>
<dbReference type="InterPro" id="IPR006600">
    <property type="entry name" value="HTH_CenpB_DNA-bd_dom"/>
</dbReference>
<dbReference type="Gene3D" id="1.10.10.60">
    <property type="entry name" value="Homeodomain-like"/>
    <property type="match status" value="2"/>
</dbReference>
<evidence type="ECO:0000256" key="1">
    <source>
        <dbReference type="ARBA" id="ARBA00004123"/>
    </source>
</evidence>
<organism evidence="4 5">
    <name type="scientific">Macrosiphum euphorbiae</name>
    <name type="common">potato aphid</name>
    <dbReference type="NCBI Taxonomy" id="13131"/>
    <lineage>
        <taxon>Eukaryota</taxon>
        <taxon>Metazoa</taxon>
        <taxon>Ecdysozoa</taxon>
        <taxon>Arthropoda</taxon>
        <taxon>Hexapoda</taxon>
        <taxon>Insecta</taxon>
        <taxon>Pterygota</taxon>
        <taxon>Neoptera</taxon>
        <taxon>Paraneoptera</taxon>
        <taxon>Hemiptera</taxon>
        <taxon>Sternorrhyncha</taxon>
        <taxon>Aphidomorpha</taxon>
        <taxon>Aphidoidea</taxon>
        <taxon>Aphididae</taxon>
        <taxon>Macrosiphini</taxon>
        <taxon>Macrosiphum</taxon>
    </lineage>
</organism>
<dbReference type="PANTHER" id="PTHR19303:SF73">
    <property type="entry name" value="PROTEIN PDC2"/>
    <property type="match status" value="1"/>
</dbReference>
<dbReference type="AlphaFoldDB" id="A0AAV0WS30"/>
<dbReference type="Pfam" id="PF03184">
    <property type="entry name" value="DDE_1"/>
    <property type="match status" value="1"/>
</dbReference>
<gene>
    <name evidence="4" type="ORF">MEUPH1_LOCUS13818</name>
</gene>
<feature type="domain" description="HTH CENPB-type" evidence="3">
    <location>
        <begin position="64"/>
        <end position="134"/>
    </location>
</feature>
<reference evidence="4 5" key="1">
    <citation type="submission" date="2023-01" db="EMBL/GenBank/DDBJ databases">
        <authorList>
            <person name="Whitehead M."/>
        </authorList>
    </citation>
    <scope>NUCLEOTIDE SEQUENCE [LARGE SCALE GENOMIC DNA]</scope>
</reference>
<dbReference type="InterPro" id="IPR004875">
    <property type="entry name" value="DDE_SF_endonuclease_dom"/>
</dbReference>
<dbReference type="GO" id="GO:0003677">
    <property type="term" value="F:DNA binding"/>
    <property type="evidence" value="ECO:0007669"/>
    <property type="project" value="UniProtKB-KW"/>
</dbReference>
<dbReference type="SMART" id="SM00674">
    <property type="entry name" value="CENPB"/>
    <property type="match status" value="1"/>
</dbReference>
<dbReference type="EMBL" id="CARXXK010000002">
    <property type="protein sequence ID" value="CAI6358286.1"/>
    <property type="molecule type" value="Genomic_DNA"/>
</dbReference>
<comment type="caution">
    <text evidence="4">The sequence shown here is derived from an EMBL/GenBank/DDBJ whole genome shotgun (WGS) entry which is preliminary data.</text>
</comment>
<dbReference type="PROSITE" id="PS51253">
    <property type="entry name" value="HTH_CENPB"/>
    <property type="match status" value="1"/>
</dbReference>
<evidence type="ECO:0000259" key="3">
    <source>
        <dbReference type="PROSITE" id="PS51253"/>
    </source>
</evidence>
<dbReference type="InterPro" id="IPR050863">
    <property type="entry name" value="CenT-Element_Derived"/>
</dbReference>
<evidence type="ECO:0000313" key="4">
    <source>
        <dbReference type="EMBL" id="CAI6358286.1"/>
    </source>
</evidence>
<dbReference type="GO" id="GO:0005634">
    <property type="term" value="C:nucleus"/>
    <property type="evidence" value="ECO:0007669"/>
    <property type="project" value="UniProtKB-SubCell"/>
</dbReference>
<keyword evidence="2" id="KW-0238">DNA-binding</keyword>
<sequence length="505" mass="58528">MASKRKHLTLTEKIKSLDFYQKENVSARTLADKFGIGRTQATDLIKNRETILKLWKSHGNDQMKTTKRRKTESGNINEVVYEWFCAARAKNIPISGPILKEKALQVLHAALQGSKTSNGWLDKFKSRYNISFKVVCGESKSVDTETVDEWRIKVKQLISSYEPRNIYNADEPGLFYKILPNKTLSFKNEICTSGKKSKERLTVMLCVNLIGEFEKPLIIGKSKKPRCFKNVDIKRLDLHWEANKKAWMTRCIMTEWLMWFDEKMKKQKRKIILFLDNATSHPDLKLQNINLVFLPPNTTSHCQPLDQGIIQNFKVIYRQMILRRILSQIDVVKDADELPKSITVLDALMWIKQSVKKITGSCVTKCFKKSGFILENLPVDLDNTDLENEIIVGEQLVNMLPTHMQGEDFFLVDENLRTEEDSTDIKLFIITDNDEEETHEETEEPEYTVSNYSEVLTQIQQLSAFTLQKGDVDGYDMLKTAEIYFEKKCSNNQMNLKQTNITQFF</sequence>
<name>A0AAV0WS30_9HEMI</name>
<evidence type="ECO:0000256" key="2">
    <source>
        <dbReference type="ARBA" id="ARBA00023125"/>
    </source>
</evidence>
<comment type="subcellular location">
    <subcellularLocation>
        <location evidence="1">Nucleus</location>
    </subcellularLocation>
</comment>
<keyword evidence="5" id="KW-1185">Reference proteome</keyword>
<dbReference type="Proteomes" id="UP001160148">
    <property type="component" value="Unassembled WGS sequence"/>
</dbReference>
<dbReference type="PANTHER" id="PTHR19303">
    <property type="entry name" value="TRANSPOSON"/>
    <property type="match status" value="1"/>
</dbReference>
<dbReference type="InterPro" id="IPR009057">
    <property type="entry name" value="Homeodomain-like_sf"/>
</dbReference>
<evidence type="ECO:0000313" key="5">
    <source>
        <dbReference type="Proteomes" id="UP001160148"/>
    </source>
</evidence>
<accession>A0AAV0WS30</accession>